<evidence type="ECO:0000313" key="12">
    <source>
        <dbReference type="Proteomes" id="UP000053477"/>
    </source>
</evidence>
<evidence type="ECO:0000256" key="5">
    <source>
        <dbReference type="ARBA" id="ARBA00022723"/>
    </source>
</evidence>
<dbReference type="InParanoid" id="A0A0H2R710"/>
<dbReference type="GO" id="GO:0004497">
    <property type="term" value="F:monooxygenase activity"/>
    <property type="evidence" value="ECO:0007669"/>
    <property type="project" value="UniProtKB-KW"/>
</dbReference>
<comment type="similarity">
    <text evidence="3 10">Belongs to the cytochrome P450 family.</text>
</comment>
<evidence type="ECO:0000256" key="2">
    <source>
        <dbReference type="ARBA" id="ARBA00005179"/>
    </source>
</evidence>
<dbReference type="InterPro" id="IPR001128">
    <property type="entry name" value="Cyt_P450"/>
</dbReference>
<keyword evidence="4 9" id="KW-0349">Heme</keyword>
<evidence type="ECO:0000313" key="11">
    <source>
        <dbReference type="EMBL" id="KLO07634.1"/>
    </source>
</evidence>
<evidence type="ECO:0000256" key="3">
    <source>
        <dbReference type="ARBA" id="ARBA00010617"/>
    </source>
</evidence>
<dbReference type="PRINTS" id="PR00463">
    <property type="entry name" value="EP450I"/>
</dbReference>
<keyword evidence="6 10" id="KW-0560">Oxidoreductase</keyword>
<dbReference type="Proteomes" id="UP000053477">
    <property type="component" value="Unassembled WGS sequence"/>
</dbReference>
<keyword evidence="7 9" id="KW-0408">Iron</keyword>
<evidence type="ECO:0000256" key="7">
    <source>
        <dbReference type="ARBA" id="ARBA00023004"/>
    </source>
</evidence>
<dbReference type="InterPro" id="IPR036396">
    <property type="entry name" value="Cyt_P450_sf"/>
</dbReference>
<dbReference type="EMBL" id="KQ086128">
    <property type="protein sequence ID" value="KLO07634.1"/>
    <property type="molecule type" value="Genomic_DNA"/>
</dbReference>
<evidence type="ECO:0000256" key="1">
    <source>
        <dbReference type="ARBA" id="ARBA00001971"/>
    </source>
</evidence>
<comment type="cofactor">
    <cofactor evidence="1 9">
        <name>heme</name>
        <dbReference type="ChEBI" id="CHEBI:30413"/>
    </cofactor>
</comment>
<dbReference type="PANTHER" id="PTHR46300">
    <property type="entry name" value="P450, PUTATIVE (EUROFUNG)-RELATED-RELATED"/>
    <property type="match status" value="1"/>
</dbReference>
<gene>
    <name evidence="11" type="ORF">SCHPADRAFT_639432</name>
</gene>
<dbReference type="OrthoDB" id="1055148at2759"/>
<evidence type="ECO:0000256" key="8">
    <source>
        <dbReference type="ARBA" id="ARBA00023033"/>
    </source>
</evidence>
<feature type="binding site" description="axial binding residue" evidence="9">
    <location>
        <position position="393"/>
    </location>
    <ligand>
        <name>heme</name>
        <dbReference type="ChEBI" id="CHEBI:30413"/>
    </ligand>
    <ligandPart>
        <name>Fe</name>
        <dbReference type="ChEBI" id="CHEBI:18248"/>
    </ligandPart>
</feature>
<name>A0A0H2R710_9AGAM</name>
<dbReference type="InterPro" id="IPR017972">
    <property type="entry name" value="Cyt_P450_CS"/>
</dbReference>
<dbReference type="AlphaFoldDB" id="A0A0H2R710"/>
<evidence type="ECO:0000256" key="10">
    <source>
        <dbReference type="RuleBase" id="RU000461"/>
    </source>
</evidence>
<dbReference type="PANTHER" id="PTHR46300:SF7">
    <property type="entry name" value="P450, PUTATIVE (EUROFUNG)-RELATED"/>
    <property type="match status" value="1"/>
</dbReference>
<evidence type="ECO:0000256" key="6">
    <source>
        <dbReference type="ARBA" id="ARBA00023002"/>
    </source>
</evidence>
<reference evidence="11 12" key="1">
    <citation type="submission" date="2015-04" db="EMBL/GenBank/DDBJ databases">
        <title>Complete genome sequence of Schizopora paradoxa KUC8140, a cosmopolitan wood degrader in East Asia.</title>
        <authorList>
            <consortium name="DOE Joint Genome Institute"/>
            <person name="Min B."/>
            <person name="Park H."/>
            <person name="Jang Y."/>
            <person name="Kim J.-J."/>
            <person name="Kim K.H."/>
            <person name="Pangilinan J."/>
            <person name="Lipzen A."/>
            <person name="Riley R."/>
            <person name="Grigoriev I.V."/>
            <person name="Spatafora J.W."/>
            <person name="Choi I.-G."/>
        </authorList>
    </citation>
    <scope>NUCLEOTIDE SEQUENCE [LARGE SCALE GENOMIC DNA]</scope>
    <source>
        <strain evidence="11 12">KUC8140</strain>
    </source>
</reference>
<dbReference type="PROSITE" id="PS00086">
    <property type="entry name" value="CYTOCHROME_P450"/>
    <property type="match status" value="1"/>
</dbReference>
<accession>A0A0H2R710</accession>
<dbReference type="InterPro" id="IPR050364">
    <property type="entry name" value="Cytochrome_P450_fung"/>
</dbReference>
<dbReference type="Pfam" id="PF00067">
    <property type="entry name" value="p450"/>
    <property type="match status" value="1"/>
</dbReference>
<organism evidence="11 12">
    <name type="scientific">Schizopora paradoxa</name>
    <dbReference type="NCBI Taxonomy" id="27342"/>
    <lineage>
        <taxon>Eukaryota</taxon>
        <taxon>Fungi</taxon>
        <taxon>Dikarya</taxon>
        <taxon>Basidiomycota</taxon>
        <taxon>Agaricomycotina</taxon>
        <taxon>Agaricomycetes</taxon>
        <taxon>Hymenochaetales</taxon>
        <taxon>Schizoporaceae</taxon>
        <taxon>Schizopora</taxon>
    </lineage>
</organism>
<dbReference type="SUPFAM" id="SSF48264">
    <property type="entry name" value="Cytochrome P450"/>
    <property type="match status" value="1"/>
</dbReference>
<keyword evidence="5 9" id="KW-0479">Metal-binding</keyword>
<dbReference type="PRINTS" id="PR00385">
    <property type="entry name" value="P450"/>
</dbReference>
<dbReference type="InterPro" id="IPR002401">
    <property type="entry name" value="Cyt_P450_E_grp-I"/>
</dbReference>
<comment type="pathway">
    <text evidence="2">Secondary metabolite biosynthesis.</text>
</comment>
<evidence type="ECO:0000256" key="4">
    <source>
        <dbReference type="ARBA" id="ARBA00022617"/>
    </source>
</evidence>
<evidence type="ECO:0000256" key="9">
    <source>
        <dbReference type="PIRSR" id="PIRSR602401-1"/>
    </source>
</evidence>
<dbReference type="GO" id="GO:0020037">
    <property type="term" value="F:heme binding"/>
    <property type="evidence" value="ECO:0007669"/>
    <property type="project" value="InterPro"/>
</dbReference>
<dbReference type="GO" id="GO:0005506">
    <property type="term" value="F:iron ion binding"/>
    <property type="evidence" value="ECO:0007669"/>
    <property type="project" value="InterPro"/>
</dbReference>
<dbReference type="GO" id="GO:0016705">
    <property type="term" value="F:oxidoreductase activity, acting on paired donors, with incorporation or reduction of molecular oxygen"/>
    <property type="evidence" value="ECO:0007669"/>
    <property type="project" value="InterPro"/>
</dbReference>
<dbReference type="CDD" id="cd11065">
    <property type="entry name" value="CYP64-like"/>
    <property type="match status" value="1"/>
</dbReference>
<dbReference type="Gene3D" id="1.10.630.10">
    <property type="entry name" value="Cytochrome P450"/>
    <property type="match status" value="1"/>
</dbReference>
<keyword evidence="12" id="KW-1185">Reference proteome</keyword>
<protein>
    <submittedName>
        <fullName evidence="11">Cytochrome P450</fullName>
    </submittedName>
</protein>
<sequence length="463" mass="52739">MDPDWWQNTEALGKEYGDLIFLKSLGQPMVIINSYDVAVDLFEKKSTNYSDRPTSVMVNELQKWDWNLINLCYGEGLRKLRAPVQKFFESSNILNFEDVMKREAQKLLRSLLQSPDEYGQHIRTSAASLIMMITYGHEIDSYDDPFVRLARNSAEHLETALQKGAFLVDNIPWLKYLPKWFPGAGFHVVAEEGARLSNDLRSKPYFFTKEKILRNPVTRSFTSKQIEECLSLADRVSEDDDDVISATTAVCYLAGAATSASVIMFFLMAMTLHPEVQRRAQDEIDRVIGDSRLSELSDRDQLPYCAALLKEIHRCYPILPLGVAHATKEADTYSGYYIPAKTVVLPNHWAMLMDPKEYPVPEAFRPDRFLPEEGRRMPRDPSKIAFGFGRRICPGKPFAEHSLFLLVTHILAVFNISKAKDVDGNDIEPDIKIRSHGVMREPEVFECLIKARSSEASALIQME</sequence>
<dbReference type="STRING" id="27342.A0A0H2R710"/>
<proteinExistence type="inferred from homology"/>
<keyword evidence="8 10" id="KW-0503">Monooxygenase</keyword>